<name>A0A1Q9AFW6_9HYPH</name>
<dbReference type="Pfam" id="PF12706">
    <property type="entry name" value="Lactamase_B_2"/>
    <property type="match status" value="1"/>
</dbReference>
<dbReference type="InterPro" id="IPR001279">
    <property type="entry name" value="Metallo-B-lactamas"/>
</dbReference>
<dbReference type="STRING" id="1672749.BJF92_04480"/>
<sequence length="272" mass="29892">MIFRRIFTILGCGSSPGVPRITGDWGACDPAEPKNRRLRAALLVEQVAEDGGRTSVVIDTGPDFRTQMVRAGVTHLDAAVYTHSHADHLHGIDDLRGYVLGRGTRVPIYTDQATLTRIAEGFSYCLTTPPGGHYPPIIEARLIGEDLAPFVIEGAGGAIPFLPMRQEHGAIHSLGFRIGDFAYCSDVSDFPEETQARLACLDTLVIDTLQYKPHPSHLSLQQSLGWIERLAPRRAILTHMHIPLDYATVMAETPRHVEPAFDGMTVTYEVTL</sequence>
<evidence type="ECO:0000259" key="1">
    <source>
        <dbReference type="Pfam" id="PF12706"/>
    </source>
</evidence>
<organism evidence="2 3">
    <name type="scientific">Xaviernesmea rhizosphaerae</name>
    <dbReference type="NCBI Taxonomy" id="1672749"/>
    <lineage>
        <taxon>Bacteria</taxon>
        <taxon>Pseudomonadati</taxon>
        <taxon>Pseudomonadota</taxon>
        <taxon>Alphaproteobacteria</taxon>
        <taxon>Hyphomicrobiales</taxon>
        <taxon>Rhizobiaceae</taxon>
        <taxon>Rhizobium/Agrobacterium group</taxon>
        <taxon>Xaviernesmea</taxon>
    </lineage>
</organism>
<proteinExistence type="predicted"/>
<reference evidence="2 3" key="1">
    <citation type="submission" date="2016-09" db="EMBL/GenBank/DDBJ databases">
        <title>Rhizobium sp. nov., a novel species isolated from the rice rhizosphere.</title>
        <authorList>
            <person name="Zhao J."/>
            <person name="Zhang X."/>
        </authorList>
    </citation>
    <scope>NUCLEOTIDE SEQUENCE [LARGE SCALE GENOMIC DNA]</scope>
    <source>
        <strain evidence="2 3">MH17</strain>
    </source>
</reference>
<dbReference type="CDD" id="cd16279">
    <property type="entry name" value="metallo-hydrolase-like_MBL-fold"/>
    <property type="match status" value="1"/>
</dbReference>
<dbReference type="PANTHER" id="PTHR42663:SF6">
    <property type="entry name" value="HYDROLASE C777.06C-RELATED"/>
    <property type="match status" value="1"/>
</dbReference>
<feature type="domain" description="Metallo-beta-lactamase" evidence="1">
    <location>
        <begin position="55"/>
        <end position="240"/>
    </location>
</feature>
<evidence type="ECO:0000313" key="2">
    <source>
        <dbReference type="EMBL" id="OLP53851.1"/>
    </source>
</evidence>
<protein>
    <submittedName>
        <fullName evidence="2">Phosphoribosyl 1,2-cyclic phosphodiesterase</fullName>
    </submittedName>
</protein>
<dbReference type="InterPro" id="IPR036866">
    <property type="entry name" value="RibonucZ/Hydroxyglut_hydro"/>
</dbReference>
<dbReference type="EMBL" id="MKIO01000038">
    <property type="protein sequence ID" value="OLP53851.1"/>
    <property type="molecule type" value="Genomic_DNA"/>
</dbReference>
<dbReference type="Gene3D" id="3.60.15.10">
    <property type="entry name" value="Ribonuclease Z/Hydroxyacylglutathione hydrolase-like"/>
    <property type="match status" value="1"/>
</dbReference>
<dbReference type="AlphaFoldDB" id="A0A1Q9AFW6"/>
<comment type="caution">
    <text evidence="2">The sequence shown here is derived from an EMBL/GenBank/DDBJ whole genome shotgun (WGS) entry which is preliminary data.</text>
</comment>
<dbReference type="OrthoDB" id="9781189at2"/>
<dbReference type="PANTHER" id="PTHR42663">
    <property type="entry name" value="HYDROLASE C777.06C-RELATED-RELATED"/>
    <property type="match status" value="1"/>
</dbReference>
<dbReference type="Proteomes" id="UP000186143">
    <property type="component" value="Unassembled WGS sequence"/>
</dbReference>
<accession>A0A1Q9AFW6</accession>
<dbReference type="SUPFAM" id="SSF56281">
    <property type="entry name" value="Metallo-hydrolase/oxidoreductase"/>
    <property type="match status" value="1"/>
</dbReference>
<dbReference type="RefSeq" id="WP_075636095.1">
    <property type="nucleotide sequence ID" value="NZ_MKIO01000038.1"/>
</dbReference>
<evidence type="ECO:0000313" key="3">
    <source>
        <dbReference type="Proteomes" id="UP000186143"/>
    </source>
</evidence>
<gene>
    <name evidence="2" type="ORF">BJF92_04480</name>
</gene>